<organism evidence="2 4">
    <name type="scientific">Flavobacterium hydatis</name>
    <name type="common">Cytophaga aquatilis</name>
    <dbReference type="NCBI Taxonomy" id="991"/>
    <lineage>
        <taxon>Bacteria</taxon>
        <taxon>Pseudomonadati</taxon>
        <taxon>Bacteroidota</taxon>
        <taxon>Flavobacteriia</taxon>
        <taxon>Flavobacteriales</taxon>
        <taxon>Flavobacteriaceae</taxon>
        <taxon>Flavobacterium</taxon>
    </lineage>
</organism>
<evidence type="ECO:0000313" key="2">
    <source>
        <dbReference type="EMBL" id="KFF13652.1"/>
    </source>
</evidence>
<dbReference type="AlphaFoldDB" id="A0A086AAD8"/>
<evidence type="ECO:0000313" key="5">
    <source>
        <dbReference type="Proteomes" id="UP000198424"/>
    </source>
</evidence>
<dbReference type="Proteomes" id="UP000028712">
    <property type="component" value="Unassembled WGS sequence"/>
</dbReference>
<proteinExistence type="predicted"/>
<dbReference type="eggNOG" id="COG5343">
    <property type="taxonomic scope" value="Bacteria"/>
</dbReference>
<accession>A0A086AAD8</accession>
<keyword evidence="5" id="KW-1185">Reference proteome</keyword>
<evidence type="ECO:0000313" key="4">
    <source>
        <dbReference type="Proteomes" id="UP000028712"/>
    </source>
</evidence>
<reference evidence="2 4" key="1">
    <citation type="submission" date="2014-07" db="EMBL/GenBank/DDBJ databases">
        <title>Genome of Flavobacterium hydatis DSM 2063.</title>
        <authorList>
            <person name="Pipes S.E."/>
            <person name="Stropko S.J."/>
            <person name="Newman J.D."/>
        </authorList>
    </citation>
    <scope>NUCLEOTIDE SEQUENCE [LARGE SCALE GENOMIC DNA]</scope>
    <source>
        <strain evidence="2 4">DSM 2063</strain>
    </source>
</reference>
<sequence length="262" mass="28819">METKEYIESGILELYVYGLLTESESIEVAAMAKKHDEINDEIIAIEKAIVALSSSFSPFHSVANFEKIKAKLELKHGKVVDMKPASTWSQYVGWAAAVLFLLGFAYQYVQLSQTKQAIEVVGTEKDKLKSEYALLDQESKITEKNLSIVRDIKNTGVTLGGQAVAPHSFAKAYWNKDTKVTYIDAAGLPKPPKGKVYQVWALKLSPALTPTSIGLLTDFDSNNQKIFKVENTGYAEAFGITLEPEGGSPSPTMDQLYTLGKV</sequence>
<dbReference type="EMBL" id="JPRM01000028">
    <property type="protein sequence ID" value="KFF13652.1"/>
    <property type="molecule type" value="Genomic_DNA"/>
</dbReference>
<evidence type="ECO:0000313" key="3">
    <source>
        <dbReference type="EMBL" id="OXA90306.1"/>
    </source>
</evidence>
<dbReference type="STRING" id="991.IW20_17710"/>
<dbReference type="Proteomes" id="UP000198424">
    <property type="component" value="Unassembled WGS sequence"/>
</dbReference>
<dbReference type="OrthoDB" id="1420916at2"/>
<protein>
    <submittedName>
        <fullName evidence="3">Anti-sigma factor</fullName>
    </submittedName>
    <submittedName>
        <fullName evidence="2">Anti-sigma-K factor RskA</fullName>
    </submittedName>
</protein>
<gene>
    <name evidence="3" type="ORF">B0A62_19740</name>
    <name evidence="2" type="ORF">IW20_17710</name>
</gene>
<evidence type="ECO:0000259" key="1">
    <source>
        <dbReference type="Pfam" id="PF10099"/>
    </source>
</evidence>
<feature type="domain" description="Anti-sigma K factor RskA C-terminal" evidence="1">
    <location>
        <begin position="94"/>
        <end position="252"/>
    </location>
</feature>
<reference evidence="3 5" key="2">
    <citation type="submission" date="2016-11" db="EMBL/GenBank/DDBJ databases">
        <title>Whole genomes of Flavobacteriaceae.</title>
        <authorList>
            <person name="Stine C."/>
            <person name="Li C."/>
            <person name="Tadesse D."/>
        </authorList>
    </citation>
    <scope>NUCLEOTIDE SEQUENCE [LARGE SCALE GENOMIC DNA]</scope>
    <source>
        <strain evidence="3 5">ATCC 29551</strain>
    </source>
</reference>
<dbReference type="GO" id="GO:0005886">
    <property type="term" value="C:plasma membrane"/>
    <property type="evidence" value="ECO:0007669"/>
    <property type="project" value="InterPro"/>
</dbReference>
<comment type="caution">
    <text evidence="2">The sequence shown here is derived from an EMBL/GenBank/DDBJ whole genome shotgun (WGS) entry which is preliminary data.</text>
</comment>
<name>A0A086AAD8_FLAHY</name>
<dbReference type="RefSeq" id="WP_035625089.1">
    <property type="nucleotide sequence ID" value="NZ_JBEWQG010000049.1"/>
</dbReference>
<dbReference type="EMBL" id="MUGY01000028">
    <property type="protein sequence ID" value="OXA90306.1"/>
    <property type="molecule type" value="Genomic_DNA"/>
</dbReference>
<dbReference type="Pfam" id="PF10099">
    <property type="entry name" value="RskA_C"/>
    <property type="match status" value="1"/>
</dbReference>
<dbReference type="InterPro" id="IPR018764">
    <property type="entry name" value="RskA_C"/>
</dbReference>